<proteinExistence type="predicted"/>
<comment type="caution">
    <text evidence="1">The sequence shown here is derived from an EMBL/GenBank/DDBJ whole genome shotgun (WGS) entry which is preliminary data.</text>
</comment>
<organism evidence="1 2">
    <name type="scientific">Phocaeicola vulgatus str. 3775 SL</name>
    <name type="common">B</name>
    <name type="synonym">iv</name>
    <dbReference type="NCBI Taxonomy" id="1339350"/>
    <lineage>
        <taxon>Bacteria</taxon>
        <taxon>Pseudomonadati</taxon>
        <taxon>Bacteroidota</taxon>
        <taxon>Bacteroidia</taxon>
        <taxon>Bacteroidales</taxon>
        <taxon>Bacteroidaceae</taxon>
        <taxon>Phocaeicola</taxon>
    </lineage>
</organism>
<sequence length="40" mass="4927">MSILQKLPYNIYSRLVYYSNENQLYFIPVFLYTFNKVKSK</sequence>
<dbReference type="EMBL" id="JNHI01000004">
    <property type="protein sequence ID" value="KDS32510.1"/>
    <property type="molecule type" value="Genomic_DNA"/>
</dbReference>
<gene>
    <name evidence="1" type="ORF">M097_1049</name>
</gene>
<evidence type="ECO:0000313" key="1">
    <source>
        <dbReference type="EMBL" id="KDS32510.1"/>
    </source>
</evidence>
<accession>A0A078RAZ4</accession>
<name>A0A078RAZ4_PHOVU</name>
<protein>
    <submittedName>
        <fullName evidence="1">Uncharacterized protein</fullName>
    </submittedName>
</protein>
<dbReference type="AlphaFoldDB" id="A0A078RAZ4"/>
<reference evidence="1 2" key="1">
    <citation type="submission" date="2014-04" db="EMBL/GenBank/DDBJ databases">
        <authorList>
            <person name="Sears C."/>
            <person name="Carroll K."/>
            <person name="Sack B.R."/>
            <person name="Qadri F."/>
            <person name="Myers L.L."/>
            <person name="Chung G.-T."/>
            <person name="Escheverria P."/>
            <person name="Fraser C.M."/>
            <person name="Sadzewicz L."/>
            <person name="Shefchek K.A."/>
            <person name="Tallon L."/>
            <person name="Das S.P."/>
            <person name="Daugherty S."/>
            <person name="Mongodin E.F."/>
        </authorList>
    </citation>
    <scope>NUCLEOTIDE SEQUENCE [LARGE SCALE GENOMIC DNA]</scope>
    <source>
        <strain evidence="2">3775 SL(B) 10 (iv)</strain>
    </source>
</reference>
<evidence type="ECO:0000313" key="2">
    <source>
        <dbReference type="Proteomes" id="UP000028134"/>
    </source>
</evidence>
<dbReference type="Proteomes" id="UP000028134">
    <property type="component" value="Unassembled WGS sequence"/>
</dbReference>